<dbReference type="PANTHER" id="PTHR47959:SF1">
    <property type="entry name" value="ATP-DEPENDENT RNA HELICASE DBPA"/>
    <property type="match status" value="1"/>
</dbReference>
<dbReference type="Proteomes" id="UP000178999">
    <property type="component" value="Unassembled WGS sequence"/>
</dbReference>
<sequence length="407" mass="45715">MYRQFNKQSHSRGFSPRRFNHGSSNRGSNNASSRRIKAFNPVDLINNINIAQDHYEKAPEYAVTHSFADFSLSPELKRNIQDKGYKSPTPIQDQAIGPILEGRDLVGIANTGTGKTAAFLIPLINKVQKDRNNKVLILTPTRELATQIRNEFIILSKSLGIYSCLCIGGENMRRQINDLSRNPNFIIATPGRIQDLIRSKAVNLSKFSSVVLDEADRMVDIGFIKDIKYLISLLPHTRQSLFFSATIDNDIKQILQSFVKNPVTVSVKTSDTAQNVTQKVVSVRDSNQKIDTLHDLLIQKDFVKVLVFGRTKHGVQRLSDELVNRGFRAGAIHGNKKQSQRAKTLDRFKRDQIQILIATDVASRGLDIPNVSHVINFDLPESKEAYIHRIGRTGRADKKGTALTFVN</sequence>
<dbReference type="InterPro" id="IPR014014">
    <property type="entry name" value="RNA_helicase_DEAD_Q_motif"/>
</dbReference>
<dbReference type="InterPro" id="IPR011545">
    <property type="entry name" value="DEAD/DEAH_box_helicase_dom"/>
</dbReference>
<dbReference type="PANTHER" id="PTHR47959">
    <property type="entry name" value="ATP-DEPENDENT RNA HELICASE RHLE-RELATED"/>
    <property type="match status" value="1"/>
</dbReference>
<reference evidence="12 13" key="1">
    <citation type="journal article" date="2016" name="Nat. Commun.">
        <title>Thousands of microbial genomes shed light on interconnected biogeochemical processes in an aquifer system.</title>
        <authorList>
            <person name="Anantharaman K."/>
            <person name="Brown C.T."/>
            <person name="Hug L.A."/>
            <person name="Sharon I."/>
            <person name="Castelle C.J."/>
            <person name="Probst A.J."/>
            <person name="Thomas B.C."/>
            <person name="Singh A."/>
            <person name="Wilkins M.J."/>
            <person name="Karaoz U."/>
            <person name="Brodie E.L."/>
            <person name="Williams K.H."/>
            <person name="Hubbard S.S."/>
            <person name="Banfield J.F."/>
        </authorList>
    </citation>
    <scope>NUCLEOTIDE SEQUENCE [LARGE SCALE GENOMIC DNA]</scope>
</reference>
<dbReference type="SMART" id="SM00487">
    <property type="entry name" value="DEXDc"/>
    <property type="match status" value="1"/>
</dbReference>
<feature type="domain" description="DEAD-box RNA helicase Q" evidence="11">
    <location>
        <begin position="65"/>
        <end position="93"/>
    </location>
</feature>
<proteinExistence type="inferred from homology"/>
<dbReference type="GO" id="GO:0003724">
    <property type="term" value="F:RNA helicase activity"/>
    <property type="evidence" value="ECO:0007669"/>
    <property type="project" value="InterPro"/>
</dbReference>
<dbReference type="Pfam" id="PF00270">
    <property type="entry name" value="DEAD"/>
    <property type="match status" value="1"/>
</dbReference>
<dbReference type="GO" id="GO:0005829">
    <property type="term" value="C:cytosol"/>
    <property type="evidence" value="ECO:0007669"/>
    <property type="project" value="TreeGrafter"/>
</dbReference>
<protein>
    <recommendedName>
        <fullName evidence="14">RNA helicase</fullName>
    </recommendedName>
</protein>
<evidence type="ECO:0000256" key="2">
    <source>
        <dbReference type="ARBA" id="ARBA00022801"/>
    </source>
</evidence>
<dbReference type="SMART" id="SM00490">
    <property type="entry name" value="HELICc"/>
    <property type="match status" value="1"/>
</dbReference>
<comment type="similarity">
    <text evidence="5 7">Belongs to the DEAD box helicase family.</text>
</comment>
<comment type="caution">
    <text evidence="12">The sequence shown here is derived from an EMBL/GenBank/DDBJ whole genome shotgun (WGS) entry which is preliminary data.</text>
</comment>
<evidence type="ECO:0000256" key="3">
    <source>
        <dbReference type="ARBA" id="ARBA00022806"/>
    </source>
</evidence>
<dbReference type="InterPro" id="IPR001650">
    <property type="entry name" value="Helicase_C-like"/>
</dbReference>
<dbReference type="InterPro" id="IPR050079">
    <property type="entry name" value="DEAD_box_RNA_helicase"/>
</dbReference>
<evidence type="ECO:0000256" key="1">
    <source>
        <dbReference type="ARBA" id="ARBA00022741"/>
    </source>
</evidence>
<dbReference type="STRING" id="1802538.A2382_01390"/>
<feature type="compositionally biased region" description="Low complexity" evidence="8">
    <location>
        <begin position="21"/>
        <end position="33"/>
    </location>
</feature>
<dbReference type="PROSITE" id="PS51195">
    <property type="entry name" value="Q_MOTIF"/>
    <property type="match status" value="1"/>
</dbReference>
<evidence type="ECO:0000256" key="4">
    <source>
        <dbReference type="ARBA" id="ARBA00022840"/>
    </source>
</evidence>
<dbReference type="InterPro" id="IPR000629">
    <property type="entry name" value="RNA-helicase_DEAD-box_CS"/>
</dbReference>
<feature type="compositionally biased region" description="Polar residues" evidence="8">
    <location>
        <begin position="1"/>
        <end position="12"/>
    </location>
</feature>
<dbReference type="Gene3D" id="3.40.50.300">
    <property type="entry name" value="P-loop containing nucleotide triphosphate hydrolases"/>
    <property type="match status" value="2"/>
</dbReference>
<name>A0A1F8CS28_9BACT</name>
<dbReference type="GO" id="GO:0016787">
    <property type="term" value="F:hydrolase activity"/>
    <property type="evidence" value="ECO:0007669"/>
    <property type="project" value="UniProtKB-KW"/>
</dbReference>
<evidence type="ECO:0008006" key="14">
    <source>
        <dbReference type="Google" id="ProtNLM"/>
    </source>
</evidence>
<dbReference type="EMBL" id="MGHY01000021">
    <property type="protein sequence ID" value="OGM79051.1"/>
    <property type="molecule type" value="Genomic_DNA"/>
</dbReference>
<evidence type="ECO:0000256" key="8">
    <source>
        <dbReference type="SAM" id="MobiDB-lite"/>
    </source>
</evidence>
<feature type="domain" description="Helicase ATP-binding" evidence="9">
    <location>
        <begin position="96"/>
        <end position="265"/>
    </location>
</feature>
<dbReference type="InterPro" id="IPR027417">
    <property type="entry name" value="P-loop_NTPase"/>
</dbReference>
<evidence type="ECO:0000313" key="12">
    <source>
        <dbReference type="EMBL" id="OGM79051.1"/>
    </source>
</evidence>
<feature type="short sequence motif" description="Q motif" evidence="6">
    <location>
        <begin position="65"/>
        <end position="93"/>
    </location>
</feature>
<keyword evidence="2 7" id="KW-0378">Hydrolase</keyword>
<evidence type="ECO:0000313" key="13">
    <source>
        <dbReference type="Proteomes" id="UP000178999"/>
    </source>
</evidence>
<dbReference type="Pfam" id="PF00271">
    <property type="entry name" value="Helicase_C"/>
    <property type="match status" value="1"/>
</dbReference>
<dbReference type="SUPFAM" id="SSF52540">
    <property type="entry name" value="P-loop containing nucleoside triphosphate hydrolases"/>
    <property type="match status" value="1"/>
</dbReference>
<dbReference type="PROSITE" id="PS51194">
    <property type="entry name" value="HELICASE_CTER"/>
    <property type="match status" value="1"/>
</dbReference>
<keyword evidence="1 7" id="KW-0547">Nucleotide-binding</keyword>
<dbReference type="InterPro" id="IPR044742">
    <property type="entry name" value="DEAD/DEAH_RhlB"/>
</dbReference>
<dbReference type="InterPro" id="IPR014001">
    <property type="entry name" value="Helicase_ATP-bd"/>
</dbReference>
<evidence type="ECO:0000256" key="5">
    <source>
        <dbReference type="ARBA" id="ARBA00038437"/>
    </source>
</evidence>
<feature type="domain" description="Helicase C-terminal" evidence="10">
    <location>
        <begin position="292"/>
        <end position="407"/>
    </location>
</feature>
<organism evidence="12 13">
    <name type="scientific">Candidatus Woesebacteria bacterium RIFOXYB1_FULL_38_16</name>
    <dbReference type="NCBI Taxonomy" id="1802538"/>
    <lineage>
        <taxon>Bacteria</taxon>
        <taxon>Candidatus Woeseibacteriota</taxon>
    </lineage>
</organism>
<dbReference type="PROSITE" id="PS00039">
    <property type="entry name" value="DEAD_ATP_HELICASE"/>
    <property type="match status" value="1"/>
</dbReference>
<dbReference type="PROSITE" id="PS51192">
    <property type="entry name" value="HELICASE_ATP_BIND_1"/>
    <property type="match status" value="1"/>
</dbReference>
<evidence type="ECO:0000256" key="6">
    <source>
        <dbReference type="PROSITE-ProRule" id="PRU00552"/>
    </source>
</evidence>
<evidence type="ECO:0000259" key="11">
    <source>
        <dbReference type="PROSITE" id="PS51195"/>
    </source>
</evidence>
<keyword evidence="4 7" id="KW-0067">ATP-binding</keyword>
<gene>
    <name evidence="12" type="ORF">A2382_01390</name>
</gene>
<evidence type="ECO:0000256" key="7">
    <source>
        <dbReference type="RuleBase" id="RU000492"/>
    </source>
</evidence>
<dbReference type="CDD" id="cd18787">
    <property type="entry name" value="SF2_C_DEAD"/>
    <property type="match status" value="1"/>
</dbReference>
<dbReference type="GO" id="GO:0003676">
    <property type="term" value="F:nucleic acid binding"/>
    <property type="evidence" value="ECO:0007669"/>
    <property type="project" value="InterPro"/>
</dbReference>
<evidence type="ECO:0000259" key="10">
    <source>
        <dbReference type="PROSITE" id="PS51194"/>
    </source>
</evidence>
<keyword evidence="3 7" id="KW-0347">Helicase</keyword>
<feature type="region of interest" description="Disordered" evidence="8">
    <location>
        <begin position="1"/>
        <end position="35"/>
    </location>
</feature>
<dbReference type="AlphaFoldDB" id="A0A1F8CS28"/>
<evidence type="ECO:0000259" key="9">
    <source>
        <dbReference type="PROSITE" id="PS51192"/>
    </source>
</evidence>
<dbReference type="GO" id="GO:0005524">
    <property type="term" value="F:ATP binding"/>
    <property type="evidence" value="ECO:0007669"/>
    <property type="project" value="UniProtKB-KW"/>
</dbReference>
<accession>A0A1F8CS28</accession>
<dbReference type="CDD" id="cd00268">
    <property type="entry name" value="DEADc"/>
    <property type="match status" value="1"/>
</dbReference>